<dbReference type="InterPro" id="IPR023772">
    <property type="entry name" value="DNA-bd_HTH_TetR-type_CS"/>
</dbReference>
<keyword evidence="8" id="KW-1185">Reference proteome</keyword>
<dbReference type="SUPFAM" id="SSF46689">
    <property type="entry name" value="Homeodomain-like"/>
    <property type="match status" value="1"/>
</dbReference>
<dbReference type="Pfam" id="PF00440">
    <property type="entry name" value="TetR_N"/>
    <property type="match status" value="1"/>
</dbReference>
<proteinExistence type="predicted"/>
<dbReference type="PANTHER" id="PTHR30055">
    <property type="entry name" value="HTH-TYPE TRANSCRIPTIONAL REGULATOR RUTR"/>
    <property type="match status" value="1"/>
</dbReference>
<dbReference type="GO" id="GO:0003700">
    <property type="term" value="F:DNA-binding transcription factor activity"/>
    <property type="evidence" value="ECO:0007669"/>
    <property type="project" value="TreeGrafter"/>
</dbReference>
<keyword evidence="3" id="KW-0804">Transcription</keyword>
<dbReference type="GO" id="GO:0000976">
    <property type="term" value="F:transcription cis-regulatory region binding"/>
    <property type="evidence" value="ECO:0007669"/>
    <property type="project" value="TreeGrafter"/>
</dbReference>
<evidence type="ECO:0000256" key="5">
    <source>
        <dbReference type="SAM" id="MobiDB-lite"/>
    </source>
</evidence>
<evidence type="ECO:0000259" key="6">
    <source>
        <dbReference type="PROSITE" id="PS50977"/>
    </source>
</evidence>
<evidence type="ECO:0000256" key="1">
    <source>
        <dbReference type="ARBA" id="ARBA00023015"/>
    </source>
</evidence>
<accession>A0A239MMR4</accession>
<feature type="DNA-binding region" description="H-T-H motif" evidence="4">
    <location>
        <begin position="49"/>
        <end position="68"/>
    </location>
</feature>
<dbReference type="PROSITE" id="PS01081">
    <property type="entry name" value="HTH_TETR_1"/>
    <property type="match status" value="1"/>
</dbReference>
<protein>
    <submittedName>
        <fullName evidence="7">Transcriptional regulator, TetR family</fullName>
    </submittedName>
</protein>
<organism evidence="7 8">
    <name type="scientific">Granulicella rosea</name>
    <dbReference type="NCBI Taxonomy" id="474952"/>
    <lineage>
        <taxon>Bacteria</taxon>
        <taxon>Pseudomonadati</taxon>
        <taxon>Acidobacteriota</taxon>
        <taxon>Terriglobia</taxon>
        <taxon>Terriglobales</taxon>
        <taxon>Acidobacteriaceae</taxon>
        <taxon>Granulicella</taxon>
    </lineage>
</organism>
<keyword evidence="1" id="KW-0805">Transcription regulation</keyword>
<dbReference type="InterPro" id="IPR041669">
    <property type="entry name" value="TetR_C_15"/>
</dbReference>
<dbReference type="PRINTS" id="PR00455">
    <property type="entry name" value="HTHTETR"/>
</dbReference>
<dbReference type="PROSITE" id="PS50977">
    <property type="entry name" value="HTH_TETR_2"/>
    <property type="match status" value="1"/>
</dbReference>
<evidence type="ECO:0000256" key="2">
    <source>
        <dbReference type="ARBA" id="ARBA00023125"/>
    </source>
</evidence>
<dbReference type="OrthoDB" id="9816320at2"/>
<evidence type="ECO:0000313" key="8">
    <source>
        <dbReference type="Proteomes" id="UP000198356"/>
    </source>
</evidence>
<evidence type="ECO:0000256" key="4">
    <source>
        <dbReference type="PROSITE-ProRule" id="PRU00335"/>
    </source>
</evidence>
<dbReference type="RefSeq" id="WP_089410488.1">
    <property type="nucleotide sequence ID" value="NZ_FZOU01000017.1"/>
</dbReference>
<evidence type="ECO:0000256" key="3">
    <source>
        <dbReference type="ARBA" id="ARBA00023163"/>
    </source>
</evidence>
<dbReference type="Pfam" id="PF17918">
    <property type="entry name" value="TetR_C_15"/>
    <property type="match status" value="1"/>
</dbReference>
<keyword evidence="2 4" id="KW-0238">DNA-binding</keyword>
<dbReference type="AlphaFoldDB" id="A0A239MMR4"/>
<dbReference type="Proteomes" id="UP000198356">
    <property type="component" value="Unassembled WGS sequence"/>
</dbReference>
<evidence type="ECO:0000313" key="7">
    <source>
        <dbReference type="EMBL" id="SNT43955.1"/>
    </source>
</evidence>
<dbReference type="InterPro" id="IPR001647">
    <property type="entry name" value="HTH_TetR"/>
</dbReference>
<reference evidence="7 8" key="1">
    <citation type="submission" date="2017-06" db="EMBL/GenBank/DDBJ databases">
        <authorList>
            <person name="Kim H.J."/>
            <person name="Triplett B.A."/>
        </authorList>
    </citation>
    <scope>NUCLEOTIDE SEQUENCE [LARGE SCALE GENOMIC DNA]</scope>
    <source>
        <strain evidence="7 8">DSM 18704</strain>
    </source>
</reference>
<feature type="compositionally biased region" description="Polar residues" evidence="5">
    <location>
        <begin position="1"/>
        <end position="12"/>
    </location>
</feature>
<dbReference type="Gene3D" id="1.10.357.10">
    <property type="entry name" value="Tetracycline Repressor, domain 2"/>
    <property type="match status" value="1"/>
</dbReference>
<dbReference type="InterPro" id="IPR009057">
    <property type="entry name" value="Homeodomain-like_sf"/>
</dbReference>
<sequence length="206" mass="22542">MRVSSTSANPTAPANAGRSPKQGRAELRRASFLRAAEQLFGSLGYEAVTMTAIAEQAQASIGALYDYFPDKPALALALITQYTQEAEGHWAKALQRPVDATLADTFIASILDFARDRPAYLPLFDAPLAFTRTRREREPLRRTIAASLQMLKPSLTADRAFLNAQVIVAIIKGLLGVYSQALPEDREAVVAEFTRVMRLYLADALA</sequence>
<name>A0A239MMR4_9BACT</name>
<dbReference type="EMBL" id="FZOU01000017">
    <property type="protein sequence ID" value="SNT43955.1"/>
    <property type="molecule type" value="Genomic_DNA"/>
</dbReference>
<dbReference type="InterPro" id="IPR050109">
    <property type="entry name" value="HTH-type_TetR-like_transc_reg"/>
</dbReference>
<gene>
    <name evidence="7" type="ORF">SAMN05421770_11710</name>
</gene>
<dbReference type="PANTHER" id="PTHR30055:SF234">
    <property type="entry name" value="HTH-TYPE TRANSCRIPTIONAL REGULATOR BETI"/>
    <property type="match status" value="1"/>
</dbReference>
<feature type="region of interest" description="Disordered" evidence="5">
    <location>
        <begin position="1"/>
        <end position="23"/>
    </location>
</feature>
<feature type="domain" description="HTH tetR-type" evidence="6">
    <location>
        <begin position="26"/>
        <end position="86"/>
    </location>
</feature>